<sequence length="65" mass="7690">MALRKRKKRILVFGVFDRIHAGHRFFLRAARGFGGELFVAVARDRNVLRLKKKLPRDSEQTRLRN</sequence>
<dbReference type="InterPro" id="IPR004821">
    <property type="entry name" value="Cyt_trans-like"/>
</dbReference>
<reference evidence="4 5" key="1">
    <citation type="journal article" date="2015" name="Nature">
        <title>rRNA introns, odd ribosomes, and small enigmatic genomes across a large radiation of phyla.</title>
        <authorList>
            <person name="Brown C.T."/>
            <person name="Hug L.A."/>
            <person name="Thomas B.C."/>
            <person name="Sharon I."/>
            <person name="Castelle C.J."/>
            <person name="Singh A."/>
            <person name="Wilkins M.J."/>
            <person name="Williams K.H."/>
            <person name="Banfield J.F."/>
        </authorList>
    </citation>
    <scope>NUCLEOTIDE SEQUENCE [LARGE SCALE GENOMIC DNA]</scope>
</reference>
<protein>
    <submittedName>
        <fullName evidence="4">Bifunctional protein hldE</fullName>
    </submittedName>
</protein>
<dbReference type="NCBIfam" id="TIGR00125">
    <property type="entry name" value="cyt_tran_rel"/>
    <property type="match status" value="1"/>
</dbReference>
<dbReference type="Proteomes" id="UP000034445">
    <property type="component" value="Unassembled WGS sequence"/>
</dbReference>
<keyword evidence="2" id="KW-0548">Nucleotidyltransferase</keyword>
<evidence type="ECO:0000256" key="1">
    <source>
        <dbReference type="ARBA" id="ARBA00022679"/>
    </source>
</evidence>
<evidence type="ECO:0000256" key="2">
    <source>
        <dbReference type="ARBA" id="ARBA00022695"/>
    </source>
</evidence>
<feature type="non-terminal residue" evidence="4">
    <location>
        <position position="65"/>
    </location>
</feature>
<evidence type="ECO:0000313" key="4">
    <source>
        <dbReference type="EMBL" id="KKW29838.1"/>
    </source>
</evidence>
<feature type="domain" description="Cytidyltransferase-like" evidence="3">
    <location>
        <begin position="12"/>
        <end position="52"/>
    </location>
</feature>
<dbReference type="EMBL" id="LCRF01000062">
    <property type="protein sequence ID" value="KKW29838.1"/>
    <property type="molecule type" value="Genomic_DNA"/>
</dbReference>
<evidence type="ECO:0000313" key="5">
    <source>
        <dbReference type="Proteomes" id="UP000034445"/>
    </source>
</evidence>
<dbReference type="AlphaFoldDB" id="A0A0G1XEY9"/>
<accession>A0A0G1XEY9</accession>
<dbReference type="InterPro" id="IPR014729">
    <property type="entry name" value="Rossmann-like_a/b/a_fold"/>
</dbReference>
<dbReference type="InterPro" id="IPR050385">
    <property type="entry name" value="Archaeal_FAD_synthase"/>
</dbReference>
<dbReference type="PANTHER" id="PTHR43793:SF1">
    <property type="entry name" value="FAD SYNTHASE"/>
    <property type="match status" value="1"/>
</dbReference>
<evidence type="ECO:0000259" key="3">
    <source>
        <dbReference type="Pfam" id="PF01467"/>
    </source>
</evidence>
<dbReference type="GO" id="GO:0016779">
    <property type="term" value="F:nucleotidyltransferase activity"/>
    <property type="evidence" value="ECO:0007669"/>
    <property type="project" value="UniProtKB-KW"/>
</dbReference>
<dbReference type="Gene3D" id="3.40.50.620">
    <property type="entry name" value="HUPs"/>
    <property type="match status" value="1"/>
</dbReference>
<gene>
    <name evidence="4" type="ORF">UY74_C0062G0005</name>
</gene>
<dbReference type="PANTHER" id="PTHR43793">
    <property type="entry name" value="FAD SYNTHASE"/>
    <property type="match status" value="1"/>
</dbReference>
<proteinExistence type="predicted"/>
<comment type="caution">
    <text evidence="4">The sequence shown here is derived from an EMBL/GenBank/DDBJ whole genome shotgun (WGS) entry which is preliminary data.</text>
</comment>
<dbReference type="Pfam" id="PF01467">
    <property type="entry name" value="CTP_transf_like"/>
    <property type="match status" value="1"/>
</dbReference>
<organism evidence="4 5">
    <name type="scientific">Candidatus Kaiserbacteria bacterium GW2011_GWC2_52_8b</name>
    <dbReference type="NCBI Taxonomy" id="1618676"/>
    <lineage>
        <taxon>Bacteria</taxon>
        <taxon>Candidatus Kaiseribacteriota</taxon>
    </lineage>
</organism>
<dbReference type="SUPFAM" id="SSF52374">
    <property type="entry name" value="Nucleotidylyl transferase"/>
    <property type="match status" value="1"/>
</dbReference>
<name>A0A0G1XEY9_9BACT</name>
<keyword evidence="1" id="KW-0808">Transferase</keyword>